<keyword evidence="3" id="KW-0408">Iron</keyword>
<evidence type="ECO:0000259" key="5">
    <source>
        <dbReference type="PROSITE" id="PS51918"/>
    </source>
</evidence>
<sequence length="392" mass="45312">VSNYPAYSFWNTADLVDYHEVLKVAPRPDVPLGQYIHIPFCRKRCKFCYFRVYTDKNANQVDNYIEALVHENEIYAEQTAIAERPLKYVYFGGGTPSYISVKHLKNLVAGLKSAIPWDDAEEVTFECEPGTLSQAKVEAIRRIGVTRLSLGVENFNDRILEINGRAHISKEIYRVYPWLLSADFPEINIDLIAGMVGETWETWRDTVQKAIDFDPETVTVYQMELPFNTRFSKQYFEGMMDIPLADWETKREWHAYAFEELRKAGYEISSAYTMVKKQQTKFVYRSALWEGSDMMSIGVSSFGHISGVHVQNSPDWDEYFHMVGEGKLPVTRAFATTTQQRLTRELILQLKLGRIRRSYFSDKFGADILEQFADPLNTLKNDGLLEIYDDLV</sequence>
<evidence type="ECO:0000256" key="3">
    <source>
        <dbReference type="ARBA" id="ARBA00023004"/>
    </source>
</evidence>
<keyword evidence="2" id="KW-0479">Metal-binding</keyword>
<accession>A0A381QQJ1</accession>
<feature type="non-terminal residue" evidence="6">
    <location>
        <position position="392"/>
    </location>
</feature>
<dbReference type="PANTHER" id="PTHR13932">
    <property type="entry name" value="COPROPORPHYRINIGEN III OXIDASE"/>
    <property type="match status" value="1"/>
</dbReference>
<dbReference type="PANTHER" id="PTHR13932:SF5">
    <property type="entry name" value="RADICAL S-ADENOSYL METHIONINE DOMAIN-CONTAINING PROTEIN 1, MITOCHONDRIAL"/>
    <property type="match status" value="1"/>
</dbReference>
<dbReference type="SMART" id="SM00729">
    <property type="entry name" value="Elp3"/>
    <property type="match status" value="1"/>
</dbReference>
<dbReference type="GO" id="GO:0051539">
    <property type="term" value="F:4 iron, 4 sulfur cluster binding"/>
    <property type="evidence" value="ECO:0007669"/>
    <property type="project" value="TreeGrafter"/>
</dbReference>
<evidence type="ECO:0000313" key="6">
    <source>
        <dbReference type="EMBL" id="SUZ81048.1"/>
    </source>
</evidence>
<dbReference type="SFLD" id="SFLDG01082">
    <property type="entry name" value="B12-binding_domain_containing"/>
    <property type="match status" value="1"/>
</dbReference>
<dbReference type="InterPro" id="IPR058240">
    <property type="entry name" value="rSAM_sf"/>
</dbReference>
<dbReference type="Pfam" id="PF04055">
    <property type="entry name" value="Radical_SAM"/>
    <property type="match status" value="1"/>
</dbReference>
<dbReference type="InterPro" id="IPR006638">
    <property type="entry name" value="Elp3/MiaA/NifB-like_rSAM"/>
</dbReference>
<feature type="non-terminal residue" evidence="6">
    <location>
        <position position="1"/>
    </location>
</feature>
<evidence type="ECO:0000256" key="2">
    <source>
        <dbReference type="ARBA" id="ARBA00022723"/>
    </source>
</evidence>
<organism evidence="6">
    <name type="scientific">marine metagenome</name>
    <dbReference type="NCBI Taxonomy" id="408172"/>
    <lineage>
        <taxon>unclassified sequences</taxon>
        <taxon>metagenomes</taxon>
        <taxon>ecological metagenomes</taxon>
    </lineage>
</organism>
<evidence type="ECO:0000256" key="4">
    <source>
        <dbReference type="ARBA" id="ARBA00023014"/>
    </source>
</evidence>
<dbReference type="CDD" id="cd01335">
    <property type="entry name" value="Radical_SAM"/>
    <property type="match status" value="1"/>
</dbReference>
<reference evidence="6" key="1">
    <citation type="submission" date="2018-05" db="EMBL/GenBank/DDBJ databases">
        <authorList>
            <person name="Lanie J.A."/>
            <person name="Ng W.-L."/>
            <person name="Kazmierczak K.M."/>
            <person name="Andrzejewski T.M."/>
            <person name="Davidsen T.M."/>
            <person name="Wayne K.J."/>
            <person name="Tettelin H."/>
            <person name="Glass J.I."/>
            <person name="Rusch D."/>
            <person name="Podicherti R."/>
            <person name="Tsui H.-C.T."/>
            <person name="Winkler M.E."/>
        </authorList>
    </citation>
    <scope>NUCLEOTIDE SEQUENCE</scope>
</reference>
<dbReference type="InterPro" id="IPR013785">
    <property type="entry name" value="Aldolase_TIM"/>
</dbReference>
<feature type="domain" description="Radical SAM core" evidence="5">
    <location>
        <begin position="26"/>
        <end position="260"/>
    </location>
</feature>
<dbReference type="InterPro" id="IPR034505">
    <property type="entry name" value="Coproporphyrinogen-III_oxidase"/>
</dbReference>
<dbReference type="AlphaFoldDB" id="A0A381QQJ1"/>
<proteinExistence type="predicted"/>
<dbReference type="SFLD" id="SFLDS00029">
    <property type="entry name" value="Radical_SAM"/>
    <property type="match status" value="1"/>
</dbReference>
<dbReference type="SUPFAM" id="SSF102114">
    <property type="entry name" value="Radical SAM enzymes"/>
    <property type="match status" value="1"/>
</dbReference>
<dbReference type="SFLD" id="SFLDG01065">
    <property type="entry name" value="anaerobic_coproporphyrinogen-I"/>
    <property type="match status" value="1"/>
</dbReference>
<protein>
    <recommendedName>
        <fullName evidence="5">Radical SAM core domain-containing protein</fullName>
    </recommendedName>
</protein>
<gene>
    <name evidence="6" type="ORF">METZ01_LOCUS33902</name>
</gene>
<dbReference type="EMBL" id="UINC01001451">
    <property type="protein sequence ID" value="SUZ81048.1"/>
    <property type="molecule type" value="Genomic_DNA"/>
</dbReference>
<dbReference type="GO" id="GO:0003824">
    <property type="term" value="F:catalytic activity"/>
    <property type="evidence" value="ECO:0007669"/>
    <property type="project" value="InterPro"/>
</dbReference>
<keyword evidence="4" id="KW-0411">Iron-sulfur</keyword>
<dbReference type="GO" id="GO:0006779">
    <property type="term" value="P:porphyrin-containing compound biosynthetic process"/>
    <property type="evidence" value="ECO:0007669"/>
    <property type="project" value="TreeGrafter"/>
</dbReference>
<evidence type="ECO:0000256" key="1">
    <source>
        <dbReference type="ARBA" id="ARBA00022691"/>
    </source>
</evidence>
<dbReference type="GO" id="GO:0005737">
    <property type="term" value="C:cytoplasm"/>
    <property type="evidence" value="ECO:0007669"/>
    <property type="project" value="TreeGrafter"/>
</dbReference>
<keyword evidence="1" id="KW-0949">S-adenosyl-L-methionine</keyword>
<dbReference type="GO" id="GO:0046872">
    <property type="term" value="F:metal ion binding"/>
    <property type="evidence" value="ECO:0007669"/>
    <property type="project" value="UniProtKB-KW"/>
</dbReference>
<dbReference type="PROSITE" id="PS51918">
    <property type="entry name" value="RADICAL_SAM"/>
    <property type="match status" value="1"/>
</dbReference>
<dbReference type="Gene3D" id="3.20.20.70">
    <property type="entry name" value="Aldolase class I"/>
    <property type="match status" value="1"/>
</dbReference>
<dbReference type="InterPro" id="IPR007197">
    <property type="entry name" value="rSAM"/>
</dbReference>
<name>A0A381QQJ1_9ZZZZ</name>